<gene>
    <name evidence="4" type="ORF">L2764_07235</name>
</gene>
<feature type="domain" description="Cadherin-like" evidence="3">
    <location>
        <begin position="216"/>
        <end position="308"/>
    </location>
</feature>
<evidence type="ECO:0000256" key="1">
    <source>
        <dbReference type="SAM" id="MobiDB-lite"/>
    </source>
</evidence>
<dbReference type="Pfam" id="PF17892">
    <property type="entry name" value="Cadherin_5"/>
    <property type="match status" value="9"/>
</dbReference>
<feature type="region of interest" description="Disordered" evidence="1">
    <location>
        <begin position="1"/>
        <end position="175"/>
    </location>
</feature>
<evidence type="ECO:0000313" key="4">
    <source>
        <dbReference type="EMBL" id="MCL1124268.1"/>
    </source>
</evidence>
<protein>
    <submittedName>
        <fullName evidence="4">Tandem-95 repeat protein</fullName>
    </submittedName>
</protein>
<feature type="domain" description="Cadherin-like" evidence="3">
    <location>
        <begin position="313"/>
        <end position="406"/>
    </location>
</feature>
<keyword evidence="5" id="KW-1185">Reference proteome</keyword>
<feature type="domain" description="DUF4114" evidence="2">
    <location>
        <begin position="623"/>
        <end position="665"/>
    </location>
</feature>
<reference evidence="4 5" key="1">
    <citation type="submission" date="2022-01" db="EMBL/GenBank/DDBJ databases">
        <title>Whole genome-based taxonomy of the Shewanellaceae.</title>
        <authorList>
            <person name="Martin-Rodriguez A.J."/>
        </authorList>
    </citation>
    <scope>NUCLEOTIDE SEQUENCE [LARGE SCALE GENOMIC DNA]</scope>
    <source>
        <strain evidence="4 5">DSM 17177</strain>
    </source>
</reference>
<feature type="compositionally biased region" description="Low complexity" evidence="1">
    <location>
        <begin position="111"/>
        <end position="120"/>
    </location>
</feature>
<name>A0ABT0L990_9GAMM</name>
<feature type="compositionally biased region" description="Basic and acidic residues" evidence="1">
    <location>
        <begin position="2160"/>
        <end position="2178"/>
    </location>
</feature>
<dbReference type="Pfam" id="PF17963">
    <property type="entry name" value="Big_9"/>
    <property type="match status" value="1"/>
</dbReference>
<dbReference type="EMBL" id="JAKIKS010000020">
    <property type="protein sequence ID" value="MCL1124268.1"/>
    <property type="molecule type" value="Genomic_DNA"/>
</dbReference>
<dbReference type="Gene3D" id="2.60.40.2810">
    <property type="match status" value="1"/>
</dbReference>
<evidence type="ECO:0000313" key="5">
    <source>
        <dbReference type="Proteomes" id="UP001203423"/>
    </source>
</evidence>
<organism evidence="4 5">
    <name type="scientific">Shewanella surugensis</name>
    <dbReference type="NCBI Taxonomy" id="212020"/>
    <lineage>
        <taxon>Bacteria</taxon>
        <taxon>Pseudomonadati</taxon>
        <taxon>Pseudomonadota</taxon>
        <taxon>Gammaproteobacteria</taxon>
        <taxon>Alteromonadales</taxon>
        <taxon>Shewanellaceae</taxon>
        <taxon>Shewanella</taxon>
    </lineage>
</organism>
<evidence type="ECO:0000259" key="3">
    <source>
        <dbReference type="Pfam" id="PF17892"/>
    </source>
</evidence>
<feature type="domain" description="Cadherin-like" evidence="3">
    <location>
        <begin position="1238"/>
        <end position="1321"/>
    </location>
</feature>
<evidence type="ECO:0000259" key="2">
    <source>
        <dbReference type="Pfam" id="PF13448"/>
    </source>
</evidence>
<comment type="caution">
    <text evidence="4">The sequence shown here is derived from an EMBL/GenBank/DDBJ whole genome shotgun (WGS) entry which is preliminary data.</text>
</comment>
<dbReference type="RefSeq" id="WP_248939549.1">
    <property type="nucleotide sequence ID" value="NZ_JAKIKS010000020.1"/>
</dbReference>
<feature type="compositionally biased region" description="Polar residues" evidence="1">
    <location>
        <begin position="86"/>
        <end position="99"/>
    </location>
</feature>
<proteinExistence type="predicted"/>
<dbReference type="Pfam" id="PF13448">
    <property type="entry name" value="DUF4114"/>
    <property type="match status" value="1"/>
</dbReference>
<dbReference type="NCBIfam" id="NF012211">
    <property type="entry name" value="tand_rpt_95"/>
    <property type="match status" value="9"/>
</dbReference>
<feature type="domain" description="Cadherin-like" evidence="3">
    <location>
        <begin position="849"/>
        <end position="943"/>
    </location>
</feature>
<feature type="domain" description="Cadherin-like" evidence="3">
    <location>
        <begin position="1335"/>
        <end position="1417"/>
    </location>
</feature>
<feature type="domain" description="Cadherin-like" evidence="3">
    <location>
        <begin position="1517"/>
        <end position="1605"/>
    </location>
</feature>
<feature type="compositionally biased region" description="Basic and acidic residues" evidence="1">
    <location>
        <begin position="1"/>
        <end position="24"/>
    </location>
</feature>
<feature type="domain" description="Cadherin-like" evidence="3">
    <location>
        <begin position="1739"/>
        <end position="1821"/>
    </location>
</feature>
<sequence length="2216" mass="237600">MATDSDSKDDLNKAKVQIDTEDGRVASTDAKNQENTVSSAAATAVDSVNLADARNETLDEGITAAGSEDDPTTRSNAEQISDEGSGAQSNENAQSNVIDSQAAIEEDEEANASASSSVGGQSVGGGKLDPAGVSAGSVEGNDMTPGVAGTAASGTSGAGGAIGQNTAEDDVSSRTTTEIFEVDVLDTDEDGLTPSLEDDFDSQTTSKVFEVQVDNVNDGPTVENLQFTMREDGTLLITAEALLLHCDDIDGDDISVISVRYDGPYGVLLPIPGTDDYRFSPNTHFNGDLNLHYEVTDGIETVSAAIDIYVDAVNDTPIISGPLAYSMDGDGHLRVSQAQLLANASDIEGDKLTAENLTIGENGHVTENEDGSFTIVPDPHFSGELSLVFDVSDGNAQTQQVMNIEVEAVADAPELTVTDNEGNNLGDTVIVIDPDNALELNIDAALVDQDLSEILTLTLDGVPEGSVVRFDGDSLLQEQDHGLQSFADTQVTVTFEGEGAGFKNSVGYYKVDEEGNIYDVEVVYGNASAQGSGGDLMPGESNFTFDINASESFNLFTIPNGARSIENLDYVPGEFVFRDDDGSPATMGSASPQLIFIDAKGDETVIKGQFGDAVFHGGNNIQLNADDIKHTRAEMNEDGEIIIGFEDLLNGGDKDFNDFTFSIDMGEVNQQIYGGEILVDETGSSAIPTTAISDTISIQLPEDYSGEFNVTVKATATELSNDDEASVIQKVHVDAREHAPESEAKETVIDEDGSYIFTLADFPFSDQNVADRLESITVLDLPNEGVMLLSEEPINEGQAISRVDIEEGLLSYQTEPDFHGEVSLTYTVSDGELSSSPQTFTIDVTPINDPVIAKDDRVERQEDSRTVFTAKELLANDFDADGDKQHIIEVIPGPNTHGEVYVNDHGNVVFVPEANYFGEAVFEYVAADERGSTDTANVTVNVTAENDPVIAKDDFGSAPKEPMIRLDELSEYGVMQYLDGVEWKEMEVGVEYSAHTQVQFITNTEEVREITRDIKIGSFDGNDDNSTFIGTVKTSDWGNVDGNRAVFETGDGAKITTSVSDGDLTVWNGEGHIGSGVGNATFNGLSGNEVLTVKIEAEDINQVTFALDGLGGYFDKDSGHATEVVITAYDIHGKVIDVQGDFRESRTEFDEYQFTTDRPVDHFTLGTEGGNGTYVVQSMTVSRTASDEVKMITIQGDGSEAHNIVHLELNYDNADTPLNLTDQLIDINDNIEINPFALLEDSEFTFSPQDLLRNDLDADGDALSIVDVRSIDDTHGEVIIDDNGQIVFTPDADYHGPASFEYTVTDGNGSFDTATVNVTVTPENDVVIAHDDYFGGGEDRAQLFTFDELLRNDFDVESDELTITQVQMINDNHGDVKMTDEGVFFTPAPDFNGMASFKYTVADEDGLEDTATVHVDVAAVNDAPNAPMLTLNGDEDQILVIDPKFITDQVPDIDNDDITLENLIIKHPDNATLQQQPDGMFHLLTPPDFNGLIELGYQVFDGTDSVEGSLNVDIIPVNDRPFTEGNAQLTTHEDGDFSFNADDLLNLFDDIDTEHLIVSRIITAEGEDGGELIDNGDGSWTFSPATNFAGTSDLQVIVSDGEFETTLDVPIYVRPVADGAVITTDHEGPLVFNEDSTGHLGLNMMMVDDSETLSHLIITGFPVGFEVSDGENTIFITEVGQVLNVTNWNVDDLALTPPDNFSGNFFLTVSATTVDYGDEASEPAPISTAETLVPSGDFETEVDEALLLTAAELLEMTDIIEAKDGDNVHMLSFTKPDQGEIVNNGDGTWLVRPSEGFTGELDLAYVVDQDGILHDAQSSIAVKGEGGDNQAPAIEAIVTTELEEGNTLSFTDADMLAQLSDRDELHIESVSLSWGQGLLEELLNGEYRFTPAEGFIGEAHIAFVASDGTQSIESYFNVNLVPPSESHPLRLSDDGSVLVSQEILAKELGLMSADLISGVAYAEEHGTIIDNGDGTHHFWPDAEFTGELNLEVSTIHEGGIDIQPLHFNVPIENQDVTETDVDDIELPVGGSDKLTDEATVSENMGVEQTAVESPDITAAPGAEISVPISAEIAHDDAVDHIIISSLPDGASVSGGLEQPDGSVMLTGDLLIPVKMNLGDNFEGVAEIHLQGFDGHDNAISEASVNVSLEVSEQYALDSSSRPDVEDIDKPTSEQRGDWTDSNNTHMDVDAMDDSTGFDADSQGVGASPTDIDDNLL</sequence>
<feature type="compositionally biased region" description="Low complexity" evidence="1">
    <location>
        <begin position="36"/>
        <end position="45"/>
    </location>
</feature>
<feature type="region of interest" description="Disordered" evidence="1">
    <location>
        <begin position="2154"/>
        <end position="2216"/>
    </location>
</feature>
<dbReference type="Gene3D" id="2.60.40.3440">
    <property type="match status" value="2"/>
</dbReference>
<feature type="domain" description="Cadherin-like" evidence="3">
    <location>
        <begin position="1829"/>
        <end position="1917"/>
    </location>
</feature>
<dbReference type="Proteomes" id="UP001203423">
    <property type="component" value="Unassembled WGS sequence"/>
</dbReference>
<dbReference type="InterPro" id="IPR041690">
    <property type="entry name" value="Cadherin_5"/>
</dbReference>
<dbReference type="InterPro" id="IPR025193">
    <property type="entry name" value="DUF4114"/>
</dbReference>
<feature type="domain" description="Cadherin-like" evidence="3">
    <location>
        <begin position="1420"/>
        <end position="1514"/>
    </location>
</feature>
<accession>A0ABT0L990</accession>